<dbReference type="OrthoDB" id="8297494at2759"/>
<sequence>MLTKGQDFFPYWTIQLKICNFFCAFPYKWDESSEKVKLIKNKLYRLIYTVTIFLPLIYMVVMGIFVTTNLRRIPISKSLKGFVGILCYGISSTTRVTFWIWELEGLKLINGILTFEKNLIKGHSNYTNLTSGLFPKIVFFVGNASTTMFGTLIFGLLVIDPCTPPYFGSMMAKCRNGEQINWVTQLPISTFDAWIWNWIAPVCGLTLGDLFLGICLSVQKYLDILSTTMSSKFNHFNGSNQHRTLNWYRQLQLIETQMNVTFRALFIPGGFTTASVIVIFSLYVCIKMHSAIRMPGFAFYPTLLIDAMLVIGVDFASAGGVYSKSKRFVTICRKWNSRKALRLEGKSLQPLKIRFGMNFIDELTSLTILDFCLSQTVSLLLIR</sequence>
<dbReference type="Proteomes" id="UP000198287">
    <property type="component" value="Unassembled WGS sequence"/>
</dbReference>
<gene>
    <name evidence="2" type="ORF">Fcan01_10667</name>
</gene>
<keyword evidence="1" id="KW-1133">Transmembrane helix</keyword>
<feature type="transmembrane region" description="Helical" evidence="1">
    <location>
        <begin position="82"/>
        <end position="101"/>
    </location>
</feature>
<feature type="transmembrane region" description="Helical" evidence="1">
    <location>
        <begin position="46"/>
        <end position="70"/>
    </location>
</feature>
<feature type="transmembrane region" description="Helical" evidence="1">
    <location>
        <begin position="298"/>
        <end position="318"/>
    </location>
</feature>
<evidence type="ECO:0000313" key="3">
    <source>
        <dbReference type="Proteomes" id="UP000198287"/>
    </source>
</evidence>
<evidence type="ECO:0000256" key="1">
    <source>
        <dbReference type="SAM" id="Phobius"/>
    </source>
</evidence>
<reference evidence="2 3" key="1">
    <citation type="submission" date="2015-12" db="EMBL/GenBank/DDBJ databases">
        <title>The genome of Folsomia candida.</title>
        <authorList>
            <person name="Faddeeva A."/>
            <person name="Derks M.F."/>
            <person name="Anvar Y."/>
            <person name="Smit S."/>
            <person name="Van Straalen N."/>
            <person name="Roelofs D."/>
        </authorList>
    </citation>
    <scope>NUCLEOTIDE SEQUENCE [LARGE SCALE GENOMIC DNA]</scope>
    <source>
        <strain evidence="2 3">VU population</strain>
        <tissue evidence="2">Whole body</tissue>
    </source>
</reference>
<dbReference type="AlphaFoldDB" id="A0A226EAD6"/>
<feature type="transmembrane region" description="Helical" evidence="1">
    <location>
        <begin position="265"/>
        <end position="286"/>
    </location>
</feature>
<keyword evidence="1" id="KW-0812">Transmembrane</keyword>
<evidence type="ECO:0000313" key="2">
    <source>
        <dbReference type="EMBL" id="OXA54602.1"/>
    </source>
</evidence>
<keyword evidence="1" id="KW-0472">Membrane</keyword>
<organism evidence="2 3">
    <name type="scientific">Folsomia candida</name>
    <name type="common">Springtail</name>
    <dbReference type="NCBI Taxonomy" id="158441"/>
    <lineage>
        <taxon>Eukaryota</taxon>
        <taxon>Metazoa</taxon>
        <taxon>Ecdysozoa</taxon>
        <taxon>Arthropoda</taxon>
        <taxon>Hexapoda</taxon>
        <taxon>Collembola</taxon>
        <taxon>Entomobryomorpha</taxon>
        <taxon>Isotomoidea</taxon>
        <taxon>Isotomidae</taxon>
        <taxon>Proisotominae</taxon>
        <taxon>Folsomia</taxon>
    </lineage>
</organism>
<keyword evidence="3" id="KW-1185">Reference proteome</keyword>
<feature type="transmembrane region" description="Helical" evidence="1">
    <location>
        <begin position="137"/>
        <end position="159"/>
    </location>
</feature>
<dbReference type="EMBL" id="LNIX01000005">
    <property type="protein sequence ID" value="OXA54602.1"/>
    <property type="molecule type" value="Genomic_DNA"/>
</dbReference>
<protein>
    <submittedName>
        <fullName evidence="2">Uncharacterized protein</fullName>
    </submittedName>
</protein>
<name>A0A226EAD6_FOLCA</name>
<comment type="caution">
    <text evidence="2">The sequence shown here is derived from an EMBL/GenBank/DDBJ whole genome shotgun (WGS) entry which is preliminary data.</text>
</comment>
<accession>A0A226EAD6</accession>
<proteinExistence type="predicted"/>